<dbReference type="GO" id="GO:0005730">
    <property type="term" value="C:nucleolus"/>
    <property type="evidence" value="ECO:0000318"/>
    <property type="project" value="GO_Central"/>
</dbReference>
<dbReference type="AlphaFoldDB" id="W1NLD9"/>
<proteinExistence type="predicted"/>
<dbReference type="eggNOG" id="KOG2809">
    <property type="taxonomic scope" value="Eukaryota"/>
</dbReference>
<dbReference type="InterPro" id="IPR050656">
    <property type="entry name" value="PINX1"/>
</dbReference>
<dbReference type="PANTHER" id="PTHR23149:SF9">
    <property type="entry name" value="G PATCH DOMAIN-CONTAINING PROTEIN 4"/>
    <property type="match status" value="1"/>
</dbReference>
<dbReference type="Gramene" id="ERM96338">
    <property type="protein sequence ID" value="ERM96338"/>
    <property type="gene ID" value="AMTR_s00001p00209450"/>
</dbReference>
<organism evidence="1 2">
    <name type="scientific">Amborella trichopoda</name>
    <dbReference type="NCBI Taxonomy" id="13333"/>
    <lineage>
        <taxon>Eukaryota</taxon>
        <taxon>Viridiplantae</taxon>
        <taxon>Streptophyta</taxon>
        <taxon>Embryophyta</taxon>
        <taxon>Tracheophyta</taxon>
        <taxon>Spermatophyta</taxon>
        <taxon>Magnoliopsida</taxon>
        <taxon>Amborellales</taxon>
        <taxon>Amborellaceae</taxon>
        <taxon>Amborella</taxon>
    </lineage>
</organism>
<dbReference type="PANTHER" id="PTHR23149">
    <property type="entry name" value="G PATCH DOMAIN CONTAINING PROTEIN"/>
    <property type="match status" value="1"/>
</dbReference>
<protein>
    <submittedName>
        <fullName evidence="1">Uncharacterized protein</fullName>
    </submittedName>
</protein>
<keyword evidence="2" id="KW-1185">Reference proteome</keyword>
<dbReference type="STRING" id="13333.W1NLD9"/>
<gene>
    <name evidence="1" type="ORF">AMTR_s00001p00209450</name>
</gene>
<reference evidence="2" key="1">
    <citation type="journal article" date="2013" name="Science">
        <title>The Amborella genome and the evolution of flowering plants.</title>
        <authorList>
            <consortium name="Amborella Genome Project"/>
        </authorList>
    </citation>
    <scope>NUCLEOTIDE SEQUENCE [LARGE SCALE GENOMIC DNA]</scope>
</reference>
<dbReference type="HOGENOM" id="CLU_1322486_0_0_1"/>
<evidence type="ECO:0000313" key="1">
    <source>
        <dbReference type="EMBL" id="ERM96338.1"/>
    </source>
</evidence>
<name>W1NLD9_AMBTC</name>
<accession>W1NLD9</accession>
<evidence type="ECO:0000313" key="2">
    <source>
        <dbReference type="Proteomes" id="UP000017836"/>
    </source>
</evidence>
<dbReference type="EMBL" id="KI397142">
    <property type="protein sequence ID" value="ERM96338.1"/>
    <property type="molecule type" value="Genomic_DNA"/>
</dbReference>
<dbReference type="Proteomes" id="UP000017836">
    <property type="component" value="Unassembled WGS sequence"/>
</dbReference>
<sequence length="208" mass="22939">MKVHVALNCSRSNLTSDCWGHQYVFISGGFLGAQNVKRKATSARGYKGLAAEAGDGKVTFAEEDQEKLYKLVQDKATTGKQGLGIKCCSKKIAGHRWAGKLPIFDDSEDNETSDDGGSSKRKYSTLDSYVEKEESKPEVTKLCKSKIAVEEKKIRDPKPKLKKLCKKLLQIPGNFLRLKQLKKLLAAESASIVSSSLASLRRRKPSCI</sequence>